<comment type="caution">
    <text evidence="1">The sequence shown here is derived from an EMBL/GenBank/DDBJ whole genome shotgun (WGS) entry which is preliminary data.</text>
</comment>
<evidence type="ECO:0008006" key="3">
    <source>
        <dbReference type="Google" id="ProtNLM"/>
    </source>
</evidence>
<reference evidence="1 2" key="1">
    <citation type="submission" date="2015-01" db="EMBL/GenBank/DDBJ databases">
        <title>Evolution of Trichinella species and genotypes.</title>
        <authorList>
            <person name="Korhonen P.K."/>
            <person name="Edoardo P."/>
            <person name="Giuseppe L.R."/>
            <person name="Gasser R.B."/>
        </authorList>
    </citation>
    <scope>NUCLEOTIDE SEQUENCE [LARGE SCALE GENOMIC DNA]</scope>
    <source>
        <strain evidence="1">ISS120</strain>
    </source>
</reference>
<dbReference type="EMBL" id="JYDI01005115">
    <property type="protein sequence ID" value="KRY05222.1"/>
    <property type="molecule type" value="Genomic_DNA"/>
</dbReference>
<organism evidence="1 2">
    <name type="scientific">Trichinella britovi</name>
    <name type="common">Parasitic roundworm</name>
    <dbReference type="NCBI Taxonomy" id="45882"/>
    <lineage>
        <taxon>Eukaryota</taxon>
        <taxon>Metazoa</taxon>
        <taxon>Ecdysozoa</taxon>
        <taxon>Nematoda</taxon>
        <taxon>Enoplea</taxon>
        <taxon>Dorylaimia</taxon>
        <taxon>Trichinellida</taxon>
        <taxon>Trichinellidae</taxon>
        <taxon>Trichinella</taxon>
    </lineage>
</organism>
<keyword evidence="2" id="KW-1185">Reference proteome</keyword>
<dbReference type="STRING" id="45882.A0A0V0YYH0"/>
<dbReference type="AlphaFoldDB" id="A0A0V0YYH0"/>
<feature type="non-terminal residue" evidence="1">
    <location>
        <position position="1"/>
    </location>
</feature>
<protein>
    <recommendedName>
        <fullName evidence="3">Peptidase aspartic putative domain-containing protein</fullName>
    </recommendedName>
</protein>
<evidence type="ECO:0000313" key="2">
    <source>
        <dbReference type="Proteomes" id="UP000054653"/>
    </source>
</evidence>
<gene>
    <name evidence="1" type="ORF">T03_11794</name>
</gene>
<evidence type="ECO:0000313" key="1">
    <source>
        <dbReference type="EMBL" id="KRY05222.1"/>
    </source>
</evidence>
<proteinExistence type="predicted"/>
<dbReference type="OrthoDB" id="5920525at2759"/>
<dbReference type="Proteomes" id="UP000054653">
    <property type="component" value="Unassembled WGS sequence"/>
</dbReference>
<sequence>LIGLDFYGQFLGEKILRGNHNDPVAIETTLGWVVFGPVNPSPNPTSQVNCAQIENEIEQTLKKFWELDSIGIKPRDENPSQDS</sequence>
<accession>A0A0V0YYH0</accession>
<feature type="non-terminal residue" evidence="1">
    <location>
        <position position="83"/>
    </location>
</feature>
<name>A0A0V0YYH0_TRIBR</name>